<dbReference type="SUPFAM" id="SSF53474">
    <property type="entry name" value="alpha/beta-Hydrolases"/>
    <property type="match status" value="1"/>
</dbReference>
<dbReference type="OrthoDB" id="9780932at2"/>
<organism evidence="2 3">
    <name type="scientific">Bernardetia litoralis (strain ATCC 23117 / DSM 6794 / NBRC 15988 / NCIMB 1366 / Fx l1 / Sio-4)</name>
    <name type="common">Flexibacter litoralis</name>
    <dbReference type="NCBI Taxonomy" id="880071"/>
    <lineage>
        <taxon>Bacteria</taxon>
        <taxon>Pseudomonadati</taxon>
        <taxon>Bacteroidota</taxon>
        <taxon>Cytophagia</taxon>
        <taxon>Cytophagales</taxon>
        <taxon>Bernardetiaceae</taxon>
        <taxon>Bernardetia</taxon>
    </lineage>
</organism>
<dbReference type="PRINTS" id="PR00111">
    <property type="entry name" value="ABHYDROLASE"/>
</dbReference>
<keyword evidence="2" id="KW-0378">Hydrolase</keyword>
<dbReference type="Proteomes" id="UP000006054">
    <property type="component" value="Chromosome"/>
</dbReference>
<sequence length="266" mass="29977">MKLKLPDGFSIYYEHHFIDDSKYTLVFLNGLSQSTVSWYPIVQVLKNQFNIVLIDSIFQGQSDQKGDYRSFEQHAADANQVLEKINAKRIVPIGISYGGAVAMRLLVNYPTNIEKAVLLSTFANRTPYFDFIGNTWRSALLSGGYELMLDVMLPAVLGQDYFFSPLIPIQDIQNARLLNKITSDSLMKLMDATENSGDYREELKSVSIQVKVIHGSQDILTTPKMGQNIVDALPNASFKLLPRKGHTLNLEAIPELILEIENFLKV</sequence>
<keyword evidence="2" id="KW-0808">Transferase</keyword>
<evidence type="ECO:0000259" key="1">
    <source>
        <dbReference type="Pfam" id="PF00561"/>
    </source>
</evidence>
<dbReference type="HOGENOM" id="CLU_020336_50_1_10"/>
<dbReference type="EMBL" id="CP003345">
    <property type="protein sequence ID" value="AFM04536.1"/>
    <property type="molecule type" value="Genomic_DNA"/>
</dbReference>
<evidence type="ECO:0000313" key="3">
    <source>
        <dbReference type="Proteomes" id="UP000006054"/>
    </source>
</evidence>
<dbReference type="KEGG" id="fli:Fleli_2156"/>
<reference evidence="3" key="1">
    <citation type="submission" date="2012-06" db="EMBL/GenBank/DDBJ databases">
        <title>The complete genome of Flexibacter litoralis DSM 6794.</title>
        <authorList>
            <person name="Lucas S."/>
            <person name="Copeland A."/>
            <person name="Lapidus A."/>
            <person name="Glavina del Rio T."/>
            <person name="Dalin E."/>
            <person name="Tice H."/>
            <person name="Bruce D."/>
            <person name="Goodwin L."/>
            <person name="Pitluck S."/>
            <person name="Peters L."/>
            <person name="Ovchinnikova G."/>
            <person name="Lu M."/>
            <person name="Kyrpides N."/>
            <person name="Mavromatis K."/>
            <person name="Ivanova N."/>
            <person name="Brettin T."/>
            <person name="Detter J.C."/>
            <person name="Han C."/>
            <person name="Larimer F."/>
            <person name="Land M."/>
            <person name="Hauser L."/>
            <person name="Markowitz V."/>
            <person name="Cheng J.-F."/>
            <person name="Hugenholtz P."/>
            <person name="Woyke T."/>
            <person name="Wu D."/>
            <person name="Spring S."/>
            <person name="Lang E."/>
            <person name="Kopitz M."/>
            <person name="Brambilla E."/>
            <person name="Klenk H.-P."/>
            <person name="Eisen J.A."/>
        </authorList>
    </citation>
    <scope>NUCLEOTIDE SEQUENCE [LARGE SCALE GENOMIC DNA]</scope>
    <source>
        <strain evidence="3">ATCC 23117 / DSM 6794 / NBRC 15988 / NCIMB 1366 / Sio-4</strain>
    </source>
</reference>
<name>I4AKQ1_BERLS</name>
<dbReference type="InterPro" id="IPR000073">
    <property type="entry name" value="AB_hydrolase_1"/>
</dbReference>
<dbReference type="AlphaFoldDB" id="I4AKQ1"/>
<dbReference type="InterPro" id="IPR029058">
    <property type="entry name" value="AB_hydrolase_fold"/>
</dbReference>
<feature type="domain" description="AB hydrolase-1" evidence="1">
    <location>
        <begin position="24"/>
        <end position="133"/>
    </location>
</feature>
<protein>
    <submittedName>
        <fullName evidence="2">Putative hydrolase or acyltransferase of alpha/beta superfamily</fullName>
    </submittedName>
</protein>
<dbReference type="RefSeq" id="WP_014797983.1">
    <property type="nucleotide sequence ID" value="NC_018018.1"/>
</dbReference>
<dbReference type="Pfam" id="PF00561">
    <property type="entry name" value="Abhydrolase_1"/>
    <property type="match status" value="1"/>
</dbReference>
<dbReference type="PANTHER" id="PTHR43798">
    <property type="entry name" value="MONOACYLGLYCEROL LIPASE"/>
    <property type="match status" value="1"/>
</dbReference>
<keyword evidence="2" id="KW-0012">Acyltransferase</keyword>
<dbReference type="eggNOG" id="COG2267">
    <property type="taxonomic scope" value="Bacteria"/>
</dbReference>
<keyword evidence="3" id="KW-1185">Reference proteome</keyword>
<gene>
    <name evidence="2" type="ordered locus">Fleli_2156</name>
</gene>
<dbReference type="GO" id="GO:0016787">
    <property type="term" value="F:hydrolase activity"/>
    <property type="evidence" value="ECO:0007669"/>
    <property type="project" value="UniProtKB-KW"/>
</dbReference>
<evidence type="ECO:0000313" key="2">
    <source>
        <dbReference type="EMBL" id="AFM04536.1"/>
    </source>
</evidence>
<accession>I4AKQ1</accession>
<dbReference type="InterPro" id="IPR050266">
    <property type="entry name" value="AB_hydrolase_sf"/>
</dbReference>
<proteinExistence type="predicted"/>
<dbReference type="GO" id="GO:0016746">
    <property type="term" value="F:acyltransferase activity"/>
    <property type="evidence" value="ECO:0007669"/>
    <property type="project" value="UniProtKB-KW"/>
</dbReference>
<dbReference type="Gene3D" id="3.40.50.1820">
    <property type="entry name" value="alpha/beta hydrolase"/>
    <property type="match status" value="1"/>
</dbReference>
<dbReference type="STRING" id="880071.Fleli_2156"/>